<keyword evidence="14" id="KW-1185">Reference proteome</keyword>
<dbReference type="GO" id="GO:0005737">
    <property type="term" value="C:cytoplasm"/>
    <property type="evidence" value="ECO:0007669"/>
    <property type="project" value="UniProtKB-SubCell"/>
</dbReference>
<dbReference type="GO" id="GO:0070475">
    <property type="term" value="P:rRNA base methylation"/>
    <property type="evidence" value="ECO:0007669"/>
    <property type="project" value="TreeGrafter"/>
</dbReference>
<dbReference type="PROSITE" id="PS51918">
    <property type="entry name" value="RADICAL_SAM"/>
    <property type="match status" value="1"/>
</dbReference>
<evidence type="ECO:0000313" key="14">
    <source>
        <dbReference type="Proteomes" id="UP001165085"/>
    </source>
</evidence>
<dbReference type="GO" id="GO:0051539">
    <property type="term" value="F:4 iron, 4 sulfur cluster binding"/>
    <property type="evidence" value="ECO:0007669"/>
    <property type="project" value="UniProtKB-KW"/>
</dbReference>
<organism evidence="13 14">
    <name type="scientific">Triparma strigata</name>
    <dbReference type="NCBI Taxonomy" id="1606541"/>
    <lineage>
        <taxon>Eukaryota</taxon>
        <taxon>Sar</taxon>
        <taxon>Stramenopiles</taxon>
        <taxon>Ochrophyta</taxon>
        <taxon>Bolidophyceae</taxon>
        <taxon>Parmales</taxon>
        <taxon>Triparmaceae</taxon>
        <taxon>Triparma</taxon>
    </lineage>
</organism>
<keyword evidence="10" id="KW-0411">Iron-sulfur</keyword>
<comment type="cofactor">
    <cofactor evidence="1">
        <name>[4Fe-4S] cluster</name>
        <dbReference type="ChEBI" id="CHEBI:49883"/>
    </cofactor>
</comment>
<evidence type="ECO:0000256" key="8">
    <source>
        <dbReference type="ARBA" id="ARBA00022723"/>
    </source>
</evidence>
<keyword evidence="7" id="KW-0949">S-adenosyl-L-methionine</keyword>
<evidence type="ECO:0000256" key="3">
    <source>
        <dbReference type="ARBA" id="ARBA00022485"/>
    </source>
</evidence>
<keyword evidence="5" id="KW-0489">Methyltransferase</keyword>
<evidence type="ECO:0000259" key="12">
    <source>
        <dbReference type="PROSITE" id="PS51918"/>
    </source>
</evidence>
<feature type="domain" description="Radical SAM core" evidence="12">
    <location>
        <begin position="163"/>
        <end position="404"/>
    </location>
</feature>
<dbReference type="Proteomes" id="UP001165085">
    <property type="component" value="Unassembled WGS sequence"/>
</dbReference>
<evidence type="ECO:0000256" key="7">
    <source>
        <dbReference type="ARBA" id="ARBA00022691"/>
    </source>
</evidence>
<dbReference type="AlphaFoldDB" id="A0A9W7C1L7"/>
<evidence type="ECO:0000313" key="13">
    <source>
        <dbReference type="EMBL" id="GMH98040.1"/>
    </source>
</evidence>
<dbReference type="PANTHER" id="PTHR30544:SF8">
    <property type="entry name" value="RADICAL SAM SUPERFAMILY PROTEIN"/>
    <property type="match status" value="1"/>
</dbReference>
<feature type="chain" id="PRO_5040754474" description="Radical SAM core domain-containing protein" evidence="11">
    <location>
        <begin position="20"/>
        <end position="421"/>
    </location>
</feature>
<gene>
    <name evidence="13" type="ORF">TrST_g14301</name>
</gene>
<dbReference type="GO" id="GO:0030488">
    <property type="term" value="P:tRNA methylation"/>
    <property type="evidence" value="ECO:0007669"/>
    <property type="project" value="TreeGrafter"/>
</dbReference>
<keyword evidence="4" id="KW-0963">Cytoplasm</keyword>
<comment type="subcellular location">
    <subcellularLocation>
        <location evidence="2">Cytoplasm</location>
    </subcellularLocation>
</comment>
<comment type="caution">
    <text evidence="13">The sequence shown here is derived from an EMBL/GenBank/DDBJ whole genome shotgun (WGS) entry which is preliminary data.</text>
</comment>
<accession>A0A9W7C1L7</accession>
<dbReference type="Pfam" id="PF04055">
    <property type="entry name" value="Radical_SAM"/>
    <property type="match status" value="1"/>
</dbReference>
<name>A0A9W7C1L7_9STRA</name>
<dbReference type="InterPro" id="IPR058240">
    <property type="entry name" value="rSAM_sf"/>
</dbReference>
<keyword evidence="6" id="KW-0808">Transferase</keyword>
<evidence type="ECO:0000256" key="2">
    <source>
        <dbReference type="ARBA" id="ARBA00004496"/>
    </source>
</evidence>
<dbReference type="CDD" id="cd01335">
    <property type="entry name" value="Radical_SAM"/>
    <property type="match status" value="1"/>
</dbReference>
<evidence type="ECO:0000256" key="5">
    <source>
        <dbReference type="ARBA" id="ARBA00022603"/>
    </source>
</evidence>
<reference evidence="14" key="1">
    <citation type="journal article" date="2023" name="Commun. Biol.">
        <title>Genome analysis of Parmales, the sister group of diatoms, reveals the evolutionary specialization of diatoms from phago-mixotrophs to photoautotrophs.</title>
        <authorList>
            <person name="Ban H."/>
            <person name="Sato S."/>
            <person name="Yoshikawa S."/>
            <person name="Yamada K."/>
            <person name="Nakamura Y."/>
            <person name="Ichinomiya M."/>
            <person name="Sato N."/>
            <person name="Blanc-Mathieu R."/>
            <person name="Endo H."/>
            <person name="Kuwata A."/>
            <person name="Ogata H."/>
        </authorList>
    </citation>
    <scope>NUCLEOTIDE SEQUENCE [LARGE SCALE GENOMIC DNA]</scope>
    <source>
        <strain evidence="14">NIES 3701</strain>
    </source>
</reference>
<dbReference type="Gene3D" id="3.20.20.70">
    <property type="entry name" value="Aldolase class I"/>
    <property type="match status" value="1"/>
</dbReference>
<keyword evidence="9" id="KW-0408">Iron</keyword>
<sequence>MFLLRIYLLLCASAATALAPPTPTHFRLARGSLIPPPLLPPLAPNATPNNPMSLLDLDSIEHFAESHGLKEAHVSTLYNAFLRRGSAGCGLSEPRSDLPSLSELTDKSFPKSAASSLLSSFSALSTSVSKVVPSSSGGYRLLILLPTGQSIETVIIKHTHTNGKTRYTVCLSSQVGCARACSFCATGTIGLKENLPASSILEQFLHAQLLLASKDIPASSLTNVVFMGQGEPLDNYGEVLKSLRGLTHQCLFNLSPSRITVSTVAPVPSIIKRLADDAPTVNLAVSLHGATQELRELTVPSARGTSIEELGAALDYHAKKSGRGAMLEYLLIDGVNDGDLAAESLASFARARGSQLKPFVNLIPYNPTLAGAAFSYKTPTDERINSFHALLKNEKIQSSVRWSSAAGRDAGAACGQLVLGE</sequence>
<evidence type="ECO:0000256" key="11">
    <source>
        <dbReference type="SAM" id="SignalP"/>
    </source>
</evidence>
<keyword evidence="3" id="KW-0004">4Fe-4S</keyword>
<dbReference type="PANTHER" id="PTHR30544">
    <property type="entry name" value="23S RRNA METHYLTRANSFERASE"/>
    <property type="match status" value="1"/>
</dbReference>
<keyword evidence="8" id="KW-0479">Metal-binding</keyword>
<dbReference type="SFLD" id="SFLDG01062">
    <property type="entry name" value="methyltransferase_(Class_A)"/>
    <property type="match status" value="1"/>
</dbReference>
<dbReference type="GO" id="GO:0046872">
    <property type="term" value="F:metal ion binding"/>
    <property type="evidence" value="ECO:0007669"/>
    <property type="project" value="UniProtKB-KW"/>
</dbReference>
<keyword evidence="11" id="KW-0732">Signal</keyword>
<feature type="signal peptide" evidence="11">
    <location>
        <begin position="1"/>
        <end position="19"/>
    </location>
</feature>
<dbReference type="SFLD" id="SFLDF00275">
    <property type="entry name" value="adenosine_C2_methyltransferase"/>
    <property type="match status" value="1"/>
</dbReference>
<dbReference type="EMBL" id="BRXY01000507">
    <property type="protein sequence ID" value="GMH98040.1"/>
    <property type="molecule type" value="Genomic_DNA"/>
</dbReference>
<dbReference type="InterPro" id="IPR007197">
    <property type="entry name" value="rSAM"/>
</dbReference>
<evidence type="ECO:0000256" key="10">
    <source>
        <dbReference type="ARBA" id="ARBA00023014"/>
    </source>
</evidence>
<dbReference type="GO" id="GO:0008173">
    <property type="term" value="F:RNA methyltransferase activity"/>
    <property type="evidence" value="ECO:0007669"/>
    <property type="project" value="InterPro"/>
</dbReference>
<evidence type="ECO:0000256" key="4">
    <source>
        <dbReference type="ARBA" id="ARBA00022490"/>
    </source>
</evidence>
<protein>
    <recommendedName>
        <fullName evidence="12">Radical SAM core domain-containing protein</fullName>
    </recommendedName>
</protein>
<dbReference type="SUPFAM" id="SSF102114">
    <property type="entry name" value="Radical SAM enzymes"/>
    <property type="match status" value="1"/>
</dbReference>
<dbReference type="SFLD" id="SFLDS00029">
    <property type="entry name" value="Radical_SAM"/>
    <property type="match status" value="1"/>
</dbReference>
<dbReference type="InterPro" id="IPR004383">
    <property type="entry name" value="rRNA_lsu_MTrfase_RlmN/Cfr"/>
</dbReference>
<dbReference type="InterPro" id="IPR013785">
    <property type="entry name" value="Aldolase_TIM"/>
</dbReference>
<evidence type="ECO:0000256" key="9">
    <source>
        <dbReference type="ARBA" id="ARBA00023004"/>
    </source>
</evidence>
<evidence type="ECO:0000256" key="6">
    <source>
        <dbReference type="ARBA" id="ARBA00022679"/>
    </source>
</evidence>
<evidence type="ECO:0000256" key="1">
    <source>
        <dbReference type="ARBA" id="ARBA00001966"/>
    </source>
</evidence>
<dbReference type="InterPro" id="IPR040072">
    <property type="entry name" value="Methyltransferase_A"/>
</dbReference>
<proteinExistence type="predicted"/>
<dbReference type="OrthoDB" id="204498at2759"/>